<gene>
    <name evidence="1" type="ORF">SDC9_66477</name>
</gene>
<evidence type="ECO:0000313" key="1">
    <source>
        <dbReference type="EMBL" id="MPM20050.1"/>
    </source>
</evidence>
<dbReference type="AlphaFoldDB" id="A0A644XV08"/>
<sequence length="288" mass="32316">MKSVIFYSISIVLCFLHAEAQSEDSTKYVPLENCLQSSSVQFSARSLGGHSGFCIEATLKNTGNESLNVMIEPGRRLVADSSMYQDIFIVKKQLLSLLPGEKKKISVYGFCCESSDRGPQKDLKYSVGYMAPPAWVKLAGYIDENDFPDHAVQSAVWVISNNHDIAGVDCDDSKKTYALRKTLCDLTGKEMPWATLKYKEDSTVVFSGSVNRIRGDIQYYVRYNTSVTIYLTDSYGRLVKTLMSPSIQGIGRHTFTLDLDVSSYPAGDYEVRVYEDESILLERKKFTI</sequence>
<comment type="caution">
    <text evidence="1">The sequence shown here is derived from an EMBL/GenBank/DDBJ whole genome shotgun (WGS) entry which is preliminary data.</text>
</comment>
<name>A0A644XV08_9ZZZZ</name>
<protein>
    <submittedName>
        <fullName evidence="1">Uncharacterized protein</fullName>
    </submittedName>
</protein>
<proteinExistence type="predicted"/>
<accession>A0A644XV08</accession>
<dbReference type="EMBL" id="VSSQ01003300">
    <property type="protein sequence ID" value="MPM20050.1"/>
    <property type="molecule type" value="Genomic_DNA"/>
</dbReference>
<reference evidence="1" key="1">
    <citation type="submission" date="2019-08" db="EMBL/GenBank/DDBJ databases">
        <authorList>
            <person name="Kucharzyk K."/>
            <person name="Murdoch R.W."/>
            <person name="Higgins S."/>
            <person name="Loffler F."/>
        </authorList>
    </citation>
    <scope>NUCLEOTIDE SEQUENCE</scope>
</reference>
<organism evidence="1">
    <name type="scientific">bioreactor metagenome</name>
    <dbReference type="NCBI Taxonomy" id="1076179"/>
    <lineage>
        <taxon>unclassified sequences</taxon>
        <taxon>metagenomes</taxon>
        <taxon>ecological metagenomes</taxon>
    </lineage>
</organism>